<organism evidence="1 2">
    <name type="scientific">Kyrpidia spormannii</name>
    <dbReference type="NCBI Taxonomy" id="2055160"/>
    <lineage>
        <taxon>Bacteria</taxon>
        <taxon>Bacillati</taxon>
        <taxon>Bacillota</taxon>
        <taxon>Bacilli</taxon>
        <taxon>Bacillales</taxon>
        <taxon>Alicyclobacillaceae</taxon>
        <taxon>Kyrpidia</taxon>
    </lineage>
</organism>
<dbReference type="EMBL" id="LR792684">
    <property type="protein sequence ID" value="CAB3395599.1"/>
    <property type="molecule type" value="Genomic_DNA"/>
</dbReference>
<proteinExistence type="predicted"/>
<evidence type="ECO:0000313" key="2">
    <source>
        <dbReference type="Proteomes" id="UP000501793"/>
    </source>
</evidence>
<protein>
    <submittedName>
        <fullName evidence="1">Uncharacterized protein</fullName>
    </submittedName>
</protein>
<evidence type="ECO:0000313" key="1">
    <source>
        <dbReference type="EMBL" id="CAB3395599.1"/>
    </source>
</evidence>
<dbReference type="Proteomes" id="UP000501793">
    <property type="component" value="Chromosome"/>
</dbReference>
<keyword evidence="2" id="KW-1185">Reference proteome</keyword>
<accession>A0ACA8ZFC7</accession>
<gene>
    <name evidence="1" type="ORF">FAVT5_3468</name>
</gene>
<sequence length="91" mass="10060">MEMQGVVKDRGPGAGDRVSDRVLRAGLSGEWRVEDDGLSKTEGVSCPPFEKLPSKNVYARKTLDRVIGNLYSKEELCDTDSDCILKCLFAH</sequence>
<reference evidence="1" key="1">
    <citation type="submission" date="2020-04" db="EMBL/GenBank/DDBJ databases">
        <authorList>
            <person name="Hogendoorn C."/>
        </authorList>
    </citation>
    <scope>NUCLEOTIDE SEQUENCE</scope>
    <source>
        <strain evidence="1">FAVT5</strain>
    </source>
</reference>
<name>A0ACA8ZFC7_9BACL</name>